<evidence type="ECO:0000256" key="2">
    <source>
        <dbReference type="SAM" id="Coils"/>
    </source>
</evidence>
<feature type="compositionally biased region" description="Low complexity" evidence="3">
    <location>
        <begin position="342"/>
        <end position="355"/>
    </location>
</feature>
<dbReference type="Pfam" id="PF01390">
    <property type="entry name" value="SEA"/>
    <property type="match status" value="1"/>
</dbReference>
<dbReference type="Gene3D" id="3.40.50.300">
    <property type="entry name" value="P-loop containing nucleotide triphosphate hydrolases"/>
    <property type="match status" value="1"/>
</dbReference>
<dbReference type="SUPFAM" id="SSF82671">
    <property type="entry name" value="SEA domain"/>
    <property type="match status" value="1"/>
</dbReference>
<feature type="compositionally biased region" description="Basic and acidic residues" evidence="3">
    <location>
        <begin position="81"/>
        <end position="91"/>
    </location>
</feature>
<dbReference type="InterPro" id="IPR036116">
    <property type="entry name" value="FN3_sf"/>
</dbReference>
<keyword evidence="7" id="KW-1185">Reference proteome</keyword>
<dbReference type="Proteomes" id="UP000596742">
    <property type="component" value="Unassembled WGS sequence"/>
</dbReference>
<feature type="compositionally biased region" description="Basic and acidic residues" evidence="3">
    <location>
        <begin position="365"/>
        <end position="376"/>
    </location>
</feature>
<dbReference type="PANTHER" id="PTHR32046">
    <property type="entry name" value="G DOMAIN-CONTAINING PROTEIN"/>
    <property type="match status" value="1"/>
</dbReference>
<evidence type="ECO:0008006" key="8">
    <source>
        <dbReference type="Google" id="ProtNLM"/>
    </source>
</evidence>
<dbReference type="PROSITE" id="PS50024">
    <property type="entry name" value="SEA"/>
    <property type="match status" value="1"/>
</dbReference>
<feature type="region of interest" description="Disordered" evidence="3">
    <location>
        <begin position="1059"/>
        <end position="1114"/>
    </location>
</feature>
<evidence type="ECO:0000259" key="5">
    <source>
        <dbReference type="PROSITE" id="PS50853"/>
    </source>
</evidence>
<organism evidence="6 7">
    <name type="scientific">Mytilus galloprovincialis</name>
    <name type="common">Mediterranean mussel</name>
    <dbReference type="NCBI Taxonomy" id="29158"/>
    <lineage>
        <taxon>Eukaryota</taxon>
        <taxon>Metazoa</taxon>
        <taxon>Spiralia</taxon>
        <taxon>Lophotrochozoa</taxon>
        <taxon>Mollusca</taxon>
        <taxon>Bivalvia</taxon>
        <taxon>Autobranchia</taxon>
        <taxon>Pteriomorphia</taxon>
        <taxon>Mytilida</taxon>
        <taxon>Mytiloidea</taxon>
        <taxon>Mytilidae</taxon>
        <taxon>Mytilinae</taxon>
        <taxon>Mytilus</taxon>
    </lineage>
</organism>
<dbReference type="InterPro" id="IPR027417">
    <property type="entry name" value="P-loop_NTPase"/>
</dbReference>
<dbReference type="Pfam" id="PF00041">
    <property type="entry name" value="fn3"/>
    <property type="match status" value="1"/>
</dbReference>
<dbReference type="InterPro" id="IPR013783">
    <property type="entry name" value="Ig-like_fold"/>
</dbReference>
<dbReference type="InterPro" id="IPR030379">
    <property type="entry name" value="G_SEPTIN_dom"/>
</dbReference>
<dbReference type="SMART" id="SM00060">
    <property type="entry name" value="FN3"/>
    <property type="match status" value="1"/>
</dbReference>
<dbReference type="PROSITE" id="PS50853">
    <property type="entry name" value="FN3"/>
    <property type="match status" value="1"/>
</dbReference>
<feature type="compositionally biased region" description="Polar residues" evidence="3">
    <location>
        <begin position="47"/>
        <end position="58"/>
    </location>
</feature>
<comment type="similarity">
    <text evidence="1">Belongs to the TRAFAC class TrmE-Era-EngA-EngB-Septin-like GTPase superfamily. Septin GTPase family.</text>
</comment>
<dbReference type="GO" id="GO:0005525">
    <property type="term" value="F:GTP binding"/>
    <property type="evidence" value="ECO:0007669"/>
    <property type="project" value="UniProtKB-KW"/>
</dbReference>
<gene>
    <name evidence="6" type="ORF">MGAL_10B092166</name>
</gene>
<dbReference type="Gene3D" id="2.60.40.10">
    <property type="entry name" value="Immunoglobulins"/>
    <property type="match status" value="1"/>
</dbReference>
<feature type="coiled-coil region" evidence="2">
    <location>
        <begin position="818"/>
        <end position="859"/>
    </location>
</feature>
<feature type="region of interest" description="Disordered" evidence="3">
    <location>
        <begin position="72"/>
        <end position="110"/>
    </location>
</feature>
<feature type="compositionally biased region" description="Basic and acidic residues" evidence="3">
    <location>
        <begin position="294"/>
        <end position="312"/>
    </location>
</feature>
<evidence type="ECO:0000256" key="1">
    <source>
        <dbReference type="RuleBase" id="RU004560"/>
    </source>
</evidence>
<dbReference type="InterPro" id="IPR003961">
    <property type="entry name" value="FN3_dom"/>
</dbReference>
<accession>A0A8B6BZ99</accession>
<dbReference type="CDD" id="cd00063">
    <property type="entry name" value="FN3"/>
    <property type="match status" value="1"/>
</dbReference>
<reference evidence="6" key="1">
    <citation type="submission" date="2018-11" db="EMBL/GenBank/DDBJ databases">
        <authorList>
            <person name="Alioto T."/>
            <person name="Alioto T."/>
        </authorList>
    </citation>
    <scope>NUCLEOTIDE SEQUENCE</scope>
</reference>
<dbReference type="OrthoDB" id="8954335at2759"/>
<dbReference type="EMBL" id="UYJE01000972">
    <property type="protein sequence ID" value="VDH98029.1"/>
    <property type="molecule type" value="Genomic_DNA"/>
</dbReference>
<feature type="compositionally biased region" description="Basic and acidic residues" evidence="3">
    <location>
        <begin position="13"/>
        <end position="22"/>
    </location>
</feature>
<dbReference type="PANTHER" id="PTHR32046:SF14">
    <property type="match status" value="1"/>
</dbReference>
<evidence type="ECO:0000256" key="3">
    <source>
        <dbReference type="SAM" id="MobiDB-lite"/>
    </source>
</evidence>
<feature type="compositionally biased region" description="Basic and acidic residues" evidence="3">
    <location>
        <begin position="327"/>
        <end position="340"/>
    </location>
</feature>
<proteinExistence type="inferred from homology"/>
<feature type="compositionally biased region" description="Polar residues" evidence="3">
    <location>
        <begin position="92"/>
        <end position="103"/>
    </location>
</feature>
<feature type="compositionally biased region" description="Basic and acidic residues" evidence="3">
    <location>
        <begin position="420"/>
        <end position="432"/>
    </location>
</feature>
<dbReference type="AlphaFoldDB" id="A0A8B6BZ99"/>
<dbReference type="Gene3D" id="3.30.70.960">
    <property type="entry name" value="SEA domain"/>
    <property type="match status" value="1"/>
</dbReference>
<keyword evidence="1" id="KW-0547">Nucleotide-binding</keyword>
<feature type="domain" description="SEA" evidence="4">
    <location>
        <begin position="116"/>
        <end position="235"/>
    </location>
</feature>
<dbReference type="Pfam" id="PF00735">
    <property type="entry name" value="Septin"/>
    <property type="match status" value="1"/>
</dbReference>
<name>A0A8B6BZ99_MYTGA</name>
<dbReference type="InterPro" id="IPR036364">
    <property type="entry name" value="SEA_dom_sf"/>
</dbReference>
<feature type="compositionally biased region" description="Low complexity" evidence="3">
    <location>
        <begin position="442"/>
        <end position="456"/>
    </location>
</feature>
<feature type="compositionally biased region" description="Basic and acidic residues" evidence="3">
    <location>
        <begin position="386"/>
        <end position="410"/>
    </location>
</feature>
<feature type="domain" description="Fibronectin type-III" evidence="5">
    <location>
        <begin position="440"/>
        <end position="538"/>
    </location>
</feature>
<dbReference type="SUPFAM" id="SSF49265">
    <property type="entry name" value="Fibronectin type III"/>
    <property type="match status" value="1"/>
</dbReference>
<sequence>MFKRKNLTESDEPAEKRSRLSDEGVNEDDEENDITEENTSLQDDETSINQSPSRSSYKSFLGKFMPNLSWRKTGDSPIVTEKGDNSIKDESASGSVSNRNSLSPKKASSMFTDRKGTVTLEGKIKLKNKWTDDLLDPSTEEYKTLSTNFVKEINGLLQNSNVSKVYMNDVVVIKYSNIQNNTRSTRKSPGNIMVHSEMTFHHTYTKLFSNLNELCDNIEDFIILQTSLGETGGTTIQMEDGEDSVKINQKEEKSIEVEEEENMPHNGQTEVEIDEEVIEDKFVDAEQIVSIDVDEMRTEDSNDITEEQKTETNSKQGEASAGVENKVNGREISVTERMDDSGAPAEGEEIIIGKAKIPDVVSEETDSKVSKAEAMKKTPVVKKNKRTPEKKDKPESKKDQTKQESSREDQPSGSGLQSKSPKETKTPEKAADEESDNDDVPSDPSVPTSVATTSNSITLKWNRPKRGVKSVDHYEIKYKECKKGKGKWVSVLSEGAERTVKVKDLKAETKYEFKVRAVNEDGEEGPFCLPIKLSTVSSLARSLIPKANKVEDGHPVVYKLPLTKNIDTVNELAKTRKCVFGSASENVPGREKTIMVIGATGSGKTTLVDGMINYITDVSWEDEFRFSMVDLTEDEKKRKASESESQTEWITCYTINKMEGSTIDYTLNIIDTPGFGDTRGIPEFFTTPGRQGITCLDAVCFVTQAPLGKLTPPQRYIFDQILSVFGQDIKSNIFVLITFADANEPPVRAALKAANVPYQKSYKFNNSALYASPENQAEAEMGNLFWKMGRESFKTFFDELRTVESKSLLLTSEVLQLRKRLETTIQGLQKQIADGMNKLNTIKQEKEILKRHKEDIKAKKDFTYEVDEVHMYQIDLEPGVYVTNCMACNRTCHFPCGIPDDKNKQNCAAIDGEKCTICPMHCHWNIHKNNSFRFDTYTMKVTKTYDELKKKYEVAQKEAEKHKSVLGKVKTAFSTLGLDVMKMVHEVRLLINKLHDIALRPNPLSDKDYIDLLIESEKSERKYGWDKRISLFNKLREEAALLEQMHQKNFQPWVYIDSDESDEDDEKTDDSQDNTDDDEKTDDSQENDDGSTADDEDYKPKDLPLYQEPDMDVE</sequence>
<feature type="compositionally biased region" description="Acidic residues" evidence="3">
    <location>
        <begin position="1059"/>
        <end position="1097"/>
    </location>
</feature>
<comment type="caution">
    <text evidence="6">The sequence shown here is derived from an EMBL/GenBank/DDBJ whole genome shotgun (WGS) entry which is preliminary data.</text>
</comment>
<protein>
    <recommendedName>
        <fullName evidence="8">Fibronectin type-III domain-containing protein</fullName>
    </recommendedName>
</protein>
<evidence type="ECO:0000259" key="4">
    <source>
        <dbReference type="PROSITE" id="PS50024"/>
    </source>
</evidence>
<feature type="region of interest" description="Disordered" evidence="3">
    <location>
        <begin position="294"/>
        <end position="458"/>
    </location>
</feature>
<evidence type="ECO:0000313" key="7">
    <source>
        <dbReference type="Proteomes" id="UP000596742"/>
    </source>
</evidence>
<feature type="compositionally biased region" description="Acidic residues" evidence="3">
    <location>
        <begin position="24"/>
        <end position="46"/>
    </location>
</feature>
<evidence type="ECO:0000313" key="6">
    <source>
        <dbReference type="EMBL" id="VDH98029.1"/>
    </source>
</evidence>
<feature type="region of interest" description="Disordered" evidence="3">
    <location>
        <begin position="1"/>
        <end position="58"/>
    </location>
</feature>
<keyword evidence="2" id="KW-0175">Coiled coil</keyword>
<dbReference type="InterPro" id="IPR000082">
    <property type="entry name" value="SEA_dom"/>
</dbReference>
<dbReference type="SUPFAM" id="SSF52540">
    <property type="entry name" value="P-loop containing nucleoside triphosphate hydrolases"/>
    <property type="match status" value="2"/>
</dbReference>
<keyword evidence="1" id="KW-0342">GTP-binding</keyword>
<feature type="coiled-coil region" evidence="2">
    <location>
        <begin position="938"/>
        <end position="965"/>
    </location>
</feature>